<evidence type="ECO:0000256" key="1">
    <source>
        <dbReference type="SAM" id="Phobius"/>
    </source>
</evidence>
<dbReference type="NCBIfam" id="NF041635">
    <property type="entry name" value="STM3941_fam"/>
    <property type="match status" value="1"/>
</dbReference>
<comment type="caution">
    <text evidence="2">The sequence shown here is derived from an EMBL/GenBank/DDBJ whole genome shotgun (WGS) entry which is preliminary data.</text>
</comment>
<reference evidence="3" key="1">
    <citation type="submission" date="2016-04" db="EMBL/GenBank/DDBJ databases">
        <authorList>
            <person name="Chen L."/>
            <person name="Zhuang W."/>
            <person name="Wang G."/>
        </authorList>
    </citation>
    <scope>NUCLEOTIDE SEQUENCE [LARGE SCALE GENOMIC DNA]</scope>
    <source>
        <strain evidence="3">208</strain>
    </source>
</reference>
<evidence type="ECO:0000313" key="2">
    <source>
        <dbReference type="EMBL" id="OQP68355.1"/>
    </source>
</evidence>
<feature type="transmembrane region" description="Helical" evidence="1">
    <location>
        <begin position="49"/>
        <end position="69"/>
    </location>
</feature>
<dbReference type="OrthoDB" id="6028159at2"/>
<dbReference type="Proteomes" id="UP000192276">
    <property type="component" value="Unassembled WGS sequence"/>
</dbReference>
<dbReference type="EMBL" id="LWBP01000001">
    <property type="protein sequence ID" value="OQP68355.1"/>
    <property type="molecule type" value="Genomic_DNA"/>
</dbReference>
<dbReference type="InterPro" id="IPR048136">
    <property type="entry name" value="STM3941-like"/>
</dbReference>
<proteinExistence type="predicted"/>
<dbReference type="AlphaFoldDB" id="A0A1V9GCE6"/>
<feature type="transmembrane region" description="Helical" evidence="1">
    <location>
        <begin position="15"/>
        <end position="34"/>
    </location>
</feature>
<organism evidence="2 3">
    <name type="scientific">Niastella populi</name>
    <dbReference type="NCBI Taxonomy" id="550983"/>
    <lineage>
        <taxon>Bacteria</taxon>
        <taxon>Pseudomonadati</taxon>
        <taxon>Bacteroidota</taxon>
        <taxon>Chitinophagia</taxon>
        <taxon>Chitinophagales</taxon>
        <taxon>Chitinophagaceae</taxon>
        <taxon>Niastella</taxon>
    </lineage>
</organism>
<evidence type="ECO:0000313" key="3">
    <source>
        <dbReference type="Proteomes" id="UP000192276"/>
    </source>
</evidence>
<dbReference type="RefSeq" id="WP_081158611.1">
    <property type="nucleotide sequence ID" value="NZ_LWBP01000001.1"/>
</dbReference>
<sequence length="178" mass="19652">MTPETIEIPLSKKKLILTLVGAIGFVAIGCWFLIAPPTISNPVIGNPTTIFITGLASVIFFGLVTVVVIRKLPDNKAGLIIDEKGIIDNSSGVSAGLVLWSDIEEIKVFQIMNQKFLMFIVKNPQDYISRQANGLKRKGMELNYKSYGSPISISANALQTDFDKLYELLVRKMGEYKL</sequence>
<dbReference type="STRING" id="550983.A4R26_00665"/>
<name>A0A1V9GCE6_9BACT</name>
<gene>
    <name evidence="2" type="ORF">A4R26_00665</name>
</gene>
<keyword evidence="1" id="KW-0472">Membrane</keyword>
<keyword evidence="3" id="KW-1185">Reference proteome</keyword>
<keyword evidence="1" id="KW-1133">Transmembrane helix</keyword>
<accession>A0A1V9GCE6</accession>
<keyword evidence="1" id="KW-0812">Transmembrane</keyword>
<protein>
    <submittedName>
        <fullName evidence="2">Uncharacterized protein</fullName>
    </submittedName>
</protein>